<evidence type="ECO:0000256" key="11">
    <source>
        <dbReference type="ARBA" id="ARBA00022679"/>
    </source>
</evidence>
<dbReference type="GO" id="GO:0003879">
    <property type="term" value="F:ATP phosphoribosyltransferase activity"/>
    <property type="evidence" value="ECO:0007669"/>
    <property type="project" value="UniProtKB-UniRule"/>
</dbReference>
<keyword evidence="14 18" id="KW-0067">ATP-binding</keyword>
<dbReference type="PANTHER" id="PTHR21403:SF10">
    <property type="entry name" value="ATP PHOSPHORIBOSYLTRANSFERASE"/>
    <property type="match status" value="1"/>
</dbReference>
<dbReference type="PATRIC" id="fig|1303518.3.peg.2382"/>
<dbReference type="HOGENOM" id="CLU_038115_1_1_0"/>
<evidence type="ECO:0000256" key="18">
    <source>
        <dbReference type="HAMAP-Rule" id="MF_00079"/>
    </source>
</evidence>
<dbReference type="CDD" id="cd13593">
    <property type="entry name" value="PBP2_HisGL3"/>
    <property type="match status" value="1"/>
</dbReference>
<dbReference type="EC" id="2.4.2.17" evidence="6 18"/>
<evidence type="ECO:0000256" key="5">
    <source>
        <dbReference type="ARBA" id="ARBA00007955"/>
    </source>
</evidence>
<dbReference type="InParanoid" id="S0EW55"/>
<evidence type="ECO:0000256" key="12">
    <source>
        <dbReference type="ARBA" id="ARBA00022723"/>
    </source>
</evidence>
<dbReference type="eggNOG" id="COG0040">
    <property type="taxonomic scope" value="Bacteria"/>
</dbReference>
<keyword evidence="9 18" id="KW-0028">Amino-acid biosynthesis</keyword>
<comment type="catalytic activity">
    <reaction evidence="1 18">
        <text>1-(5-phospho-beta-D-ribosyl)-ATP + diphosphate = 5-phospho-alpha-D-ribose 1-diphosphate + ATP</text>
        <dbReference type="Rhea" id="RHEA:18473"/>
        <dbReference type="ChEBI" id="CHEBI:30616"/>
        <dbReference type="ChEBI" id="CHEBI:33019"/>
        <dbReference type="ChEBI" id="CHEBI:58017"/>
        <dbReference type="ChEBI" id="CHEBI:73183"/>
        <dbReference type="EC" id="2.4.2.17"/>
    </reaction>
</comment>
<comment type="function">
    <text evidence="17 18">Catalyzes the condensation of ATP and 5-phosphoribose 1-diphosphate to form N'-(5'-phosphoribosyl)-ATP (PR-ATP). Has a crucial role in the pathway because the rate of histidine biosynthesis seems to be controlled primarily by regulation of HisG enzymatic activity.</text>
</comment>
<dbReference type="NCBIfam" id="TIGR03455">
    <property type="entry name" value="HisG_C-term"/>
    <property type="match status" value="1"/>
</dbReference>
<dbReference type="EMBL" id="HF951689">
    <property type="protein sequence ID" value="CCW36098.1"/>
    <property type="molecule type" value="Genomic_DNA"/>
</dbReference>
<evidence type="ECO:0000256" key="10">
    <source>
        <dbReference type="ARBA" id="ARBA00022676"/>
    </source>
</evidence>
<organism evidence="21 22">
    <name type="scientific">Chthonomonas calidirosea (strain DSM 23976 / ICMP 18418 / T49)</name>
    <dbReference type="NCBI Taxonomy" id="1303518"/>
    <lineage>
        <taxon>Bacteria</taxon>
        <taxon>Bacillati</taxon>
        <taxon>Armatimonadota</taxon>
        <taxon>Chthonomonadia</taxon>
        <taxon>Chthonomonadales</taxon>
        <taxon>Chthonomonadaceae</taxon>
        <taxon>Chthonomonas</taxon>
    </lineage>
</organism>
<dbReference type="InterPro" id="IPR001348">
    <property type="entry name" value="ATP_PRibTrfase_HisG"/>
</dbReference>
<keyword evidence="10 18" id="KW-0328">Glycosyltransferase</keyword>
<dbReference type="Pfam" id="PF08029">
    <property type="entry name" value="HisG_C"/>
    <property type="match status" value="1"/>
</dbReference>
<keyword evidence="8 18" id="KW-0963">Cytoplasm</keyword>
<dbReference type="InterPro" id="IPR020621">
    <property type="entry name" value="ATP-PRT_HisG_long"/>
</dbReference>
<dbReference type="FunCoup" id="S0EW55">
    <property type="interactions" value="357"/>
</dbReference>
<evidence type="ECO:0000259" key="20">
    <source>
        <dbReference type="Pfam" id="PF08029"/>
    </source>
</evidence>
<keyword evidence="15 18" id="KW-0460">Magnesium</keyword>
<dbReference type="InterPro" id="IPR013115">
    <property type="entry name" value="HisG_C"/>
</dbReference>
<dbReference type="InterPro" id="IPR011322">
    <property type="entry name" value="N-reg_PII-like_a/b"/>
</dbReference>
<dbReference type="Gene3D" id="3.30.70.120">
    <property type="match status" value="1"/>
</dbReference>
<dbReference type="FunFam" id="3.30.70.120:FF:000002">
    <property type="entry name" value="ATP phosphoribosyltransferase"/>
    <property type="match status" value="1"/>
</dbReference>
<dbReference type="GO" id="GO:0000105">
    <property type="term" value="P:L-histidine biosynthetic process"/>
    <property type="evidence" value="ECO:0007669"/>
    <property type="project" value="UniProtKB-UniRule"/>
</dbReference>
<evidence type="ECO:0000256" key="8">
    <source>
        <dbReference type="ARBA" id="ARBA00022490"/>
    </source>
</evidence>
<dbReference type="OrthoDB" id="9801867at2"/>
<reference evidence="22" key="1">
    <citation type="submission" date="2013-03" db="EMBL/GenBank/DDBJ databases">
        <title>Genome sequence of Chthonomonas calidirosea, the first sequenced genome from the Armatimonadetes phylum (formally candidate division OP10).</title>
        <authorList>
            <person name="Lee K.C.Y."/>
            <person name="Morgan X.C."/>
            <person name="Dunfield P.F."/>
            <person name="Tamas I."/>
            <person name="Houghton K.M."/>
            <person name="Vyssotski M."/>
            <person name="Ryan J.L.J."/>
            <person name="Lagutin K."/>
            <person name="McDonald I.R."/>
            <person name="Stott M.B."/>
        </authorList>
    </citation>
    <scope>NUCLEOTIDE SEQUENCE [LARGE SCALE GENOMIC DNA]</scope>
    <source>
        <strain evidence="22">DSM 23976 / ICMP 18418 / T49</strain>
    </source>
</reference>
<dbReference type="STRING" id="454171.CP488_01805"/>
<dbReference type="UniPathway" id="UPA00031">
    <property type="reaction ID" value="UER00006"/>
</dbReference>
<evidence type="ECO:0000256" key="13">
    <source>
        <dbReference type="ARBA" id="ARBA00022741"/>
    </source>
</evidence>
<name>S0EW55_CHTCT</name>
<dbReference type="GO" id="GO:0005737">
    <property type="term" value="C:cytoplasm"/>
    <property type="evidence" value="ECO:0007669"/>
    <property type="project" value="UniProtKB-SubCell"/>
</dbReference>
<feature type="domain" description="ATP phosphoribosyltransferase catalytic" evidence="19">
    <location>
        <begin position="52"/>
        <end position="212"/>
    </location>
</feature>
<dbReference type="Pfam" id="PF01634">
    <property type="entry name" value="HisG"/>
    <property type="match status" value="1"/>
</dbReference>
<comment type="activity regulation">
    <text evidence="18">Feedback inhibited by histidine.</text>
</comment>
<dbReference type="KEGG" id="ccz:CCALI_02291"/>
<evidence type="ECO:0000313" key="21">
    <source>
        <dbReference type="EMBL" id="CCW36098.1"/>
    </source>
</evidence>
<accession>S0EW55</accession>
<protein>
    <recommendedName>
        <fullName evidence="7 18">ATP phosphoribosyltransferase</fullName>
        <shortName evidence="18">ATP-PRT</shortName>
        <shortName evidence="18">ATP-PRTase</shortName>
        <ecNumber evidence="6 18">2.4.2.17</ecNumber>
    </recommendedName>
</protein>
<gene>
    <name evidence="18" type="primary">hisG</name>
    <name evidence="21" type="ORF">CCALI_02291</name>
</gene>
<evidence type="ECO:0000256" key="6">
    <source>
        <dbReference type="ARBA" id="ARBA00011946"/>
    </source>
</evidence>
<dbReference type="SUPFAM" id="SSF53850">
    <property type="entry name" value="Periplasmic binding protein-like II"/>
    <property type="match status" value="1"/>
</dbReference>
<evidence type="ECO:0000256" key="16">
    <source>
        <dbReference type="ARBA" id="ARBA00023102"/>
    </source>
</evidence>
<evidence type="ECO:0000259" key="19">
    <source>
        <dbReference type="Pfam" id="PF01634"/>
    </source>
</evidence>
<dbReference type="InterPro" id="IPR013820">
    <property type="entry name" value="ATP_PRibTrfase_cat"/>
</dbReference>
<evidence type="ECO:0000256" key="1">
    <source>
        <dbReference type="ARBA" id="ARBA00000915"/>
    </source>
</evidence>
<evidence type="ECO:0000313" key="22">
    <source>
        <dbReference type="Proteomes" id="UP000014227"/>
    </source>
</evidence>
<evidence type="ECO:0000256" key="9">
    <source>
        <dbReference type="ARBA" id="ARBA00022605"/>
    </source>
</evidence>
<sequence length="292" mass="32574">MERKLRIGIPKGSLQESTFAFFKKAGYEFRMSSGRSYHPTVDDPELEPLLIRPQEIPRYVEQGILDAGLTGKDWIEDNGADVEEVAEFVYSKATLNPIRVVLAAKNDSGINSVHDLEGKRIATEYVRLTERYLQRHGVHAQVEFSWGACEVKVPELADAIVVNTETGSSLRAHDLKIVDVLLVSTTRLIVNRAAWKDEWKRAKVENIAMLLQGALNAEQLVGLKMNVPKADLESITSLLPALRNPTVSPLADPNWVAIEIIVAENTVRDLLPRLKRAGAEGIVEYPLNKVIY</sequence>
<evidence type="ECO:0000256" key="4">
    <source>
        <dbReference type="ARBA" id="ARBA00004667"/>
    </source>
</evidence>
<keyword evidence="13 18" id="KW-0547">Nucleotide-binding</keyword>
<evidence type="ECO:0000256" key="3">
    <source>
        <dbReference type="ARBA" id="ARBA00004496"/>
    </source>
</evidence>
<feature type="domain" description="Histidine biosynthesis HisG C-terminal" evidence="20">
    <location>
        <begin position="217"/>
        <end position="289"/>
    </location>
</feature>
<dbReference type="GO" id="GO:0005524">
    <property type="term" value="F:ATP binding"/>
    <property type="evidence" value="ECO:0007669"/>
    <property type="project" value="UniProtKB-KW"/>
</dbReference>
<keyword evidence="11 18" id="KW-0808">Transferase</keyword>
<dbReference type="RefSeq" id="WP_016483617.1">
    <property type="nucleotide sequence ID" value="NC_021487.1"/>
</dbReference>
<evidence type="ECO:0000256" key="15">
    <source>
        <dbReference type="ARBA" id="ARBA00022842"/>
    </source>
</evidence>
<evidence type="ECO:0000256" key="14">
    <source>
        <dbReference type="ARBA" id="ARBA00022840"/>
    </source>
</evidence>
<keyword evidence="22" id="KW-1185">Reference proteome</keyword>
<comment type="similarity">
    <text evidence="5 18">Belongs to the ATP phosphoribosyltransferase family. Long subfamily.</text>
</comment>
<dbReference type="PANTHER" id="PTHR21403">
    <property type="entry name" value="ATP PHOSPHORIBOSYLTRANSFERASE ATP-PRTASE"/>
    <property type="match status" value="1"/>
</dbReference>
<dbReference type="GO" id="GO:0000287">
    <property type="term" value="F:magnesium ion binding"/>
    <property type="evidence" value="ECO:0007669"/>
    <property type="project" value="UniProtKB-UniRule"/>
</dbReference>
<comment type="subcellular location">
    <subcellularLocation>
        <location evidence="3 18">Cytoplasm</location>
    </subcellularLocation>
</comment>
<keyword evidence="16 18" id="KW-0368">Histidine biosynthesis</keyword>
<proteinExistence type="inferred from homology"/>
<evidence type="ECO:0000256" key="17">
    <source>
        <dbReference type="ARBA" id="ARBA00024861"/>
    </source>
</evidence>
<evidence type="ECO:0000256" key="2">
    <source>
        <dbReference type="ARBA" id="ARBA00001946"/>
    </source>
</evidence>
<dbReference type="NCBIfam" id="TIGR00070">
    <property type="entry name" value="hisG"/>
    <property type="match status" value="1"/>
</dbReference>
<keyword evidence="12 18" id="KW-0479">Metal-binding</keyword>
<comment type="pathway">
    <text evidence="4 18">Amino-acid biosynthesis; L-histidine biosynthesis; L-histidine from 5-phospho-alpha-D-ribose 1-diphosphate: step 1/9.</text>
</comment>
<dbReference type="Gene3D" id="3.40.190.10">
    <property type="entry name" value="Periplasmic binding protein-like II"/>
    <property type="match status" value="2"/>
</dbReference>
<dbReference type="AlphaFoldDB" id="S0EW55"/>
<dbReference type="InterPro" id="IPR015867">
    <property type="entry name" value="N-reg_PII/ATP_PRibTrfase_C"/>
</dbReference>
<evidence type="ECO:0000256" key="7">
    <source>
        <dbReference type="ARBA" id="ARBA00020998"/>
    </source>
</evidence>
<comment type="cofactor">
    <cofactor evidence="2 18">
        <name>Mg(2+)</name>
        <dbReference type="ChEBI" id="CHEBI:18420"/>
    </cofactor>
</comment>
<dbReference type="HAMAP" id="MF_00079">
    <property type="entry name" value="HisG_Long"/>
    <property type="match status" value="1"/>
</dbReference>
<dbReference type="Proteomes" id="UP000014227">
    <property type="component" value="Chromosome I"/>
</dbReference>
<dbReference type="SUPFAM" id="SSF54913">
    <property type="entry name" value="GlnB-like"/>
    <property type="match status" value="1"/>
</dbReference>